<comment type="caution">
    <text evidence="1">The sequence shown here is derived from an EMBL/GenBank/DDBJ whole genome shotgun (WGS) entry which is preliminary data.</text>
</comment>
<dbReference type="EMBL" id="MSYM01000014">
    <property type="protein sequence ID" value="OLP05667.1"/>
    <property type="molecule type" value="Genomic_DNA"/>
</dbReference>
<accession>A0A1Q8YCC0</accession>
<proteinExistence type="predicted"/>
<gene>
    <name evidence="1" type="ORF">BLL52_3040</name>
</gene>
<organism evidence="1 2">
    <name type="scientific">Rhodoferax antarcticus ANT.BR</name>
    <dbReference type="NCBI Taxonomy" id="1111071"/>
    <lineage>
        <taxon>Bacteria</taxon>
        <taxon>Pseudomonadati</taxon>
        <taxon>Pseudomonadota</taxon>
        <taxon>Betaproteobacteria</taxon>
        <taxon>Burkholderiales</taxon>
        <taxon>Comamonadaceae</taxon>
        <taxon>Rhodoferax</taxon>
    </lineage>
</organism>
<protein>
    <submittedName>
        <fullName evidence="1">Uncharacterized protein</fullName>
    </submittedName>
</protein>
<reference evidence="1 2" key="1">
    <citation type="submission" date="2017-01" db="EMBL/GenBank/DDBJ databases">
        <title>Genome sequence of Rhodoferax antarcticus ANT.BR, a psychrophilic purple nonsulfur bacterium from an Antarctic microbial mat.</title>
        <authorList>
            <person name="Baker J."/>
            <person name="Riester C."/>
            <person name="Skinner B."/>
            <person name="Newell A."/>
            <person name="Swingley W."/>
            <person name="Madigan M."/>
            <person name="Jung D."/>
            <person name="Asao M."/>
            <person name="Chen M."/>
            <person name="Loughlin P."/>
            <person name="Pan H."/>
            <person name="Lin S."/>
            <person name="Li N."/>
            <person name="Shaw J."/>
            <person name="Prado M."/>
            <person name="Sherman C."/>
            <person name="Li X."/>
            <person name="Tang J."/>
            <person name="Blankenship R."/>
            <person name="Zhao T."/>
            <person name="Touchman J."/>
            <person name="Sattley M."/>
        </authorList>
    </citation>
    <scope>NUCLEOTIDE SEQUENCE [LARGE SCALE GENOMIC DNA]</scope>
    <source>
        <strain evidence="1 2">ANT.BR</strain>
    </source>
</reference>
<sequence length="56" mass="6348">MLLFKKTPAVSAFFMGRELATPGRVLRCATLPTPICDSHERIAVNVHWVSCQSFWQ</sequence>
<evidence type="ECO:0000313" key="1">
    <source>
        <dbReference type="EMBL" id="OLP05667.1"/>
    </source>
</evidence>
<evidence type="ECO:0000313" key="2">
    <source>
        <dbReference type="Proteomes" id="UP000185911"/>
    </source>
</evidence>
<dbReference type="AlphaFoldDB" id="A0A1Q8YCC0"/>
<dbReference type="Proteomes" id="UP000185911">
    <property type="component" value="Unassembled WGS sequence"/>
</dbReference>
<keyword evidence="2" id="KW-1185">Reference proteome</keyword>
<name>A0A1Q8YCC0_9BURK</name>